<protein>
    <submittedName>
        <fullName evidence="2">Uncharacterized protein</fullName>
    </submittedName>
</protein>
<dbReference type="Proteomes" id="UP000245657">
    <property type="component" value="Unassembled WGS sequence"/>
</dbReference>
<dbReference type="GeneID" id="97550436"/>
<keyword evidence="1" id="KW-0472">Membrane</keyword>
<organism evidence="2 3">
    <name type="scientific">Methanospirillum lacunae</name>
    <dbReference type="NCBI Taxonomy" id="668570"/>
    <lineage>
        <taxon>Archaea</taxon>
        <taxon>Methanobacteriati</taxon>
        <taxon>Methanobacteriota</taxon>
        <taxon>Stenosarchaea group</taxon>
        <taxon>Methanomicrobia</taxon>
        <taxon>Methanomicrobiales</taxon>
        <taxon>Methanospirillaceae</taxon>
        <taxon>Methanospirillum</taxon>
    </lineage>
</organism>
<dbReference type="AlphaFoldDB" id="A0A2V2N184"/>
<sequence length="115" mass="12686">MNIDLQVLKSLSRKEKILSAAVLALVWGGIVVALILSELRIIEDPGTFFWGCIAGSIVLAYLAVKKKKLDLVSLLTPVYAVIIFTALGITPNLLLQVLYAASITFLLFRIHQRYS</sequence>
<dbReference type="OrthoDB" id="116685at2157"/>
<evidence type="ECO:0000313" key="3">
    <source>
        <dbReference type="Proteomes" id="UP000245657"/>
    </source>
</evidence>
<name>A0A2V2N184_9EURY</name>
<accession>A0A2V2N184</accession>
<feature type="transmembrane region" description="Helical" evidence="1">
    <location>
        <begin position="93"/>
        <end position="110"/>
    </location>
</feature>
<gene>
    <name evidence="2" type="ORF">DK846_11210</name>
</gene>
<evidence type="ECO:0000313" key="2">
    <source>
        <dbReference type="EMBL" id="PWR71426.1"/>
    </source>
</evidence>
<comment type="caution">
    <text evidence="2">The sequence shown here is derived from an EMBL/GenBank/DDBJ whole genome shotgun (WGS) entry which is preliminary data.</text>
</comment>
<keyword evidence="1" id="KW-0812">Transmembrane</keyword>
<dbReference type="RefSeq" id="WP_109969044.1">
    <property type="nucleotide sequence ID" value="NZ_CP176093.1"/>
</dbReference>
<proteinExistence type="predicted"/>
<keyword evidence="3" id="KW-1185">Reference proteome</keyword>
<feature type="transmembrane region" description="Helical" evidence="1">
    <location>
        <begin position="71"/>
        <end position="87"/>
    </location>
</feature>
<feature type="transmembrane region" description="Helical" evidence="1">
    <location>
        <begin position="48"/>
        <end position="64"/>
    </location>
</feature>
<feature type="transmembrane region" description="Helical" evidence="1">
    <location>
        <begin position="17"/>
        <end position="36"/>
    </location>
</feature>
<evidence type="ECO:0000256" key="1">
    <source>
        <dbReference type="SAM" id="Phobius"/>
    </source>
</evidence>
<keyword evidence="1" id="KW-1133">Transmembrane helix</keyword>
<reference evidence="2 3" key="1">
    <citation type="submission" date="2018-05" db="EMBL/GenBank/DDBJ databases">
        <title>Draft genome of Methanospirillum lacunae Ki8-1.</title>
        <authorList>
            <person name="Dueholm M.S."/>
            <person name="Nielsen P.H."/>
            <person name="Bakmann L.F."/>
            <person name="Otzen D.E."/>
        </authorList>
    </citation>
    <scope>NUCLEOTIDE SEQUENCE [LARGE SCALE GENOMIC DNA]</scope>
    <source>
        <strain evidence="2 3">Ki8-1</strain>
    </source>
</reference>
<dbReference type="EMBL" id="QGMY01000008">
    <property type="protein sequence ID" value="PWR71426.1"/>
    <property type="molecule type" value="Genomic_DNA"/>
</dbReference>